<dbReference type="FunFam" id="3.30.70.260:FF:000008">
    <property type="entry name" value="D-3-phosphoglycerate dehydrogenase, chloroplastic"/>
    <property type="match status" value="1"/>
</dbReference>
<keyword evidence="7 11" id="KW-0520">NAD</keyword>
<dbReference type="InterPro" id="IPR029752">
    <property type="entry name" value="D-isomer_DH_CS1"/>
</dbReference>
<dbReference type="Pfam" id="PF19304">
    <property type="entry name" value="PGDH_inter"/>
    <property type="match status" value="1"/>
</dbReference>
<proteinExistence type="inferred from homology"/>
<dbReference type="Proteomes" id="UP000244792">
    <property type="component" value="Chromosome"/>
</dbReference>
<evidence type="ECO:0000256" key="4">
    <source>
        <dbReference type="ARBA" id="ARBA00021582"/>
    </source>
</evidence>
<dbReference type="Pfam" id="PF02826">
    <property type="entry name" value="2-Hacid_dh_C"/>
    <property type="match status" value="1"/>
</dbReference>
<evidence type="ECO:0000256" key="1">
    <source>
        <dbReference type="ARBA" id="ARBA00003800"/>
    </source>
</evidence>
<dbReference type="Gene3D" id="3.30.1330.90">
    <property type="entry name" value="D-3-phosphoglycerate dehydrogenase, domain 3"/>
    <property type="match status" value="1"/>
</dbReference>
<dbReference type="InterPro" id="IPR002912">
    <property type="entry name" value="ACT_dom"/>
</dbReference>
<dbReference type="PANTHER" id="PTHR42789">
    <property type="entry name" value="D-ISOMER SPECIFIC 2-HYDROXYACID DEHYDROGENASE FAMILY PROTEIN (AFU_ORTHOLOGUE AFUA_6G10090)"/>
    <property type="match status" value="1"/>
</dbReference>
<evidence type="ECO:0000256" key="9">
    <source>
        <dbReference type="ARBA" id="ARBA00048126"/>
    </source>
</evidence>
<dbReference type="NCBIfam" id="TIGR01327">
    <property type="entry name" value="PGDH"/>
    <property type="match status" value="1"/>
</dbReference>
<dbReference type="SUPFAM" id="SSF55021">
    <property type="entry name" value="ACT-like"/>
    <property type="match status" value="1"/>
</dbReference>
<dbReference type="Gene3D" id="3.40.50.720">
    <property type="entry name" value="NAD(P)-binding Rossmann-like Domain"/>
    <property type="match status" value="2"/>
</dbReference>
<evidence type="ECO:0000259" key="12">
    <source>
        <dbReference type="PROSITE" id="PS51671"/>
    </source>
</evidence>
<evidence type="ECO:0000256" key="8">
    <source>
        <dbReference type="ARBA" id="ARBA00023299"/>
    </source>
</evidence>
<dbReference type="OrthoDB" id="9805416at2"/>
<dbReference type="EMBL" id="CP020921">
    <property type="protein sequence ID" value="AWB09886.1"/>
    <property type="molecule type" value="Genomic_DNA"/>
</dbReference>
<dbReference type="InterPro" id="IPR045865">
    <property type="entry name" value="ACT-like_dom_sf"/>
</dbReference>
<dbReference type="InterPro" id="IPR045626">
    <property type="entry name" value="PGDH_ASB_dom"/>
</dbReference>
<dbReference type="CDD" id="cd04902">
    <property type="entry name" value="ACT_3PGDH-xct"/>
    <property type="match status" value="1"/>
</dbReference>
<dbReference type="EC" id="1.1.1.95" evidence="11"/>
<dbReference type="InterPro" id="IPR006236">
    <property type="entry name" value="PGDH"/>
</dbReference>
<dbReference type="InterPro" id="IPR006140">
    <property type="entry name" value="D-isomer_DH_NAD-bd"/>
</dbReference>
<feature type="domain" description="ACT" evidence="12">
    <location>
        <begin position="455"/>
        <end position="528"/>
    </location>
</feature>
<comment type="catalytic activity">
    <reaction evidence="9">
        <text>(R)-2-hydroxyglutarate + NAD(+) = 2-oxoglutarate + NADH + H(+)</text>
        <dbReference type="Rhea" id="RHEA:49612"/>
        <dbReference type="ChEBI" id="CHEBI:15378"/>
        <dbReference type="ChEBI" id="CHEBI:15801"/>
        <dbReference type="ChEBI" id="CHEBI:16810"/>
        <dbReference type="ChEBI" id="CHEBI:57540"/>
        <dbReference type="ChEBI" id="CHEBI:57945"/>
        <dbReference type="EC" id="1.1.1.399"/>
    </reaction>
</comment>
<evidence type="ECO:0000256" key="10">
    <source>
        <dbReference type="ARBA" id="ARBA00048731"/>
    </source>
</evidence>
<comment type="function">
    <text evidence="1">Catalyzes the reversible oxidation of 3-phospho-D-glycerate to 3-phosphonooxypyruvate, the first step of the phosphorylated L-serine biosynthesis pathway. Also catalyzes the reversible oxidation of 2-hydroxyglutarate to 2-oxoglutarate.</text>
</comment>
<dbReference type="CDD" id="cd12173">
    <property type="entry name" value="PGDH_4"/>
    <property type="match status" value="1"/>
</dbReference>
<keyword evidence="6 11" id="KW-0560">Oxidoreductase</keyword>
<dbReference type="SUPFAM" id="SSF51735">
    <property type="entry name" value="NAD(P)-binding Rossmann-fold domains"/>
    <property type="match status" value="1"/>
</dbReference>
<dbReference type="SUPFAM" id="SSF52283">
    <property type="entry name" value="Formate/glycerate dehydrogenase catalytic domain-like"/>
    <property type="match status" value="1"/>
</dbReference>
<gene>
    <name evidence="13" type="ORF">TDSAC_0511</name>
</gene>
<evidence type="ECO:0000313" key="14">
    <source>
        <dbReference type="Proteomes" id="UP000244792"/>
    </source>
</evidence>
<dbReference type="InterPro" id="IPR006139">
    <property type="entry name" value="D-isomer_2_OHA_DH_cat_dom"/>
</dbReference>
<dbReference type="InterPro" id="IPR029009">
    <property type="entry name" value="ASB_dom_sf"/>
</dbReference>
<dbReference type="SUPFAM" id="SSF143548">
    <property type="entry name" value="Serine metabolism enzymes domain"/>
    <property type="match status" value="1"/>
</dbReference>
<sequence length="528" mass="57866">MNEKILVADEVSQLGIRRLESAGFQVDIKTGLSEDELADTIVDYNAIIIRSSTRITEKILSKARNLKIIGRAGVGVDNINVEAATKYGIVVINSPEGNIISAAEHTFGLIISLLRNIPQADRSVRNLEWKRNKFTGHELYRKTIGIIGLGKVGSNVVKYAKAFGMKVIGYDPYITLDRAKEMGIILMSLDEVFKEADIVTLHVPKTKDTYHLVNKERINLMKKGSYIINAARGGVVDEDAVADALKSGHLAGAASDVFETEPILADNPYISIENTVLTPHIGAATKEAQINVILDVVDQIIAFFDGRIPHGAVNLPAFRGVSDDLLPWIDLAERLGKFIKDLVSDRVNKIEIVYYGDIAKKNVNSVSISVLKGYLIKIKGNHVSFVNALSLANELGIKYTEIKESEDVDFKSLITVRVLTDSGVRSVSGTILSDQKPRIIEIDSYRVDAFPEGYLLVSRHRDKPGIIGRFGTILGRNNINIAGMQLGRNLTSGLAVMILSVDSEVNDDVLSELISGGDIEELRSIFLS</sequence>
<evidence type="ECO:0000256" key="11">
    <source>
        <dbReference type="RuleBase" id="RU363003"/>
    </source>
</evidence>
<dbReference type="PROSITE" id="PS00065">
    <property type="entry name" value="D_2_HYDROXYACID_DH_1"/>
    <property type="match status" value="1"/>
</dbReference>
<protein>
    <recommendedName>
        <fullName evidence="4 11">D-3-phosphoglycerate dehydrogenase</fullName>
        <ecNumber evidence="11">1.1.1.95</ecNumber>
    </recommendedName>
</protein>
<dbReference type="FunFam" id="3.40.50.720:FF:000021">
    <property type="entry name" value="D-3-phosphoglycerate dehydrogenase"/>
    <property type="match status" value="1"/>
</dbReference>
<dbReference type="InterPro" id="IPR036291">
    <property type="entry name" value="NAD(P)-bd_dom_sf"/>
</dbReference>
<dbReference type="InterPro" id="IPR050857">
    <property type="entry name" value="D-2-hydroxyacid_DH"/>
</dbReference>
<dbReference type="GO" id="GO:0006564">
    <property type="term" value="P:L-serine biosynthetic process"/>
    <property type="evidence" value="ECO:0007669"/>
    <property type="project" value="UniProtKB-UniRule"/>
</dbReference>
<name>A0A2R4VZI4_THEAF</name>
<dbReference type="KEGG" id="taci:TDSAC_0511"/>
<keyword evidence="14" id="KW-1185">Reference proteome</keyword>
<comment type="similarity">
    <text evidence="3 11">Belongs to the D-isomer specific 2-hydroxyacid dehydrogenase family.</text>
</comment>
<evidence type="ECO:0000256" key="7">
    <source>
        <dbReference type="ARBA" id="ARBA00023027"/>
    </source>
</evidence>
<dbReference type="GO" id="GO:0051287">
    <property type="term" value="F:NAD binding"/>
    <property type="evidence" value="ECO:0007669"/>
    <property type="project" value="UniProtKB-UniRule"/>
</dbReference>
<dbReference type="GO" id="GO:0004617">
    <property type="term" value="F:phosphoglycerate dehydrogenase activity"/>
    <property type="evidence" value="ECO:0007669"/>
    <property type="project" value="UniProtKB-UniRule"/>
</dbReference>
<dbReference type="InterPro" id="IPR029753">
    <property type="entry name" value="D-isomer_DH_CS"/>
</dbReference>
<dbReference type="Pfam" id="PF01842">
    <property type="entry name" value="ACT"/>
    <property type="match status" value="1"/>
</dbReference>
<dbReference type="AlphaFoldDB" id="A0A2R4VZI4"/>
<reference evidence="13 14" key="1">
    <citation type="submission" date="2017-04" db="EMBL/GenBank/DDBJ databases">
        <title>Genomic insights into metabolism of Thermodesulfobium acidiphilum.</title>
        <authorList>
            <person name="Toshchakov S.V."/>
            <person name="Frolov E.N."/>
            <person name="Kublanov I.V."/>
            <person name="Samarov N.I."/>
            <person name="Novikov A."/>
            <person name="Lebedinsky A.V."/>
            <person name="Bonch-Osmolovskaya E.A."/>
            <person name="Chernyh N.A."/>
        </authorList>
    </citation>
    <scope>NUCLEOTIDE SEQUENCE [LARGE SCALE GENOMIC DNA]</scope>
    <source>
        <strain evidence="13 14">3127-1</strain>
    </source>
</reference>
<keyword evidence="5 11" id="KW-0028">Amino-acid biosynthesis</keyword>
<dbReference type="PROSITE" id="PS00670">
    <property type="entry name" value="D_2_HYDROXYACID_DH_2"/>
    <property type="match status" value="1"/>
</dbReference>
<dbReference type="Gene3D" id="3.30.70.260">
    <property type="match status" value="1"/>
</dbReference>
<comment type="catalytic activity">
    <reaction evidence="10 11">
        <text>(2R)-3-phosphoglycerate + NAD(+) = 3-phosphooxypyruvate + NADH + H(+)</text>
        <dbReference type="Rhea" id="RHEA:12641"/>
        <dbReference type="ChEBI" id="CHEBI:15378"/>
        <dbReference type="ChEBI" id="CHEBI:18110"/>
        <dbReference type="ChEBI" id="CHEBI:57540"/>
        <dbReference type="ChEBI" id="CHEBI:57945"/>
        <dbReference type="ChEBI" id="CHEBI:58272"/>
        <dbReference type="EC" id="1.1.1.95"/>
    </reaction>
</comment>
<evidence type="ECO:0000313" key="13">
    <source>
        <dbReference type="EMBL" id="AWB09886.1"/>
    </source>
</evidence>
<dbReference type="RefSeq" id="WP_108308724.1">
    <property type="nucleotide sequence ID" value="NZ_CP020921.1"/>
</dbReference>
<dbReference type="Pfam" id="PF00389">
    <property type="entry name" value="2-Hacid_dh"/>
    <property type="match status" value="1"/>
</dbReference>
<comment type="pathway">
    <text evidence="2 11">Amino-acid biosynthesis; L-serine biosynthesis; L-serine from 3-phospho-D-glycerate: step 1/3.</text>
</comment>
<keyword evidence="8 11" id="KW-0718">Serine biosynthesis</keyword>
<evidence type="ECO:0000256" key="2">
    <source>
        <dbReference type="ARBA" id="ARBA00005216"/>
    </source>
</evidence>
<dbReference type="PROSITE" id="PS00671">
    <property type="entry name" value="D_2_HYDROXYACID_DH_3"/>
    <property type="match status" value="1"/>
</dbReference>
<dbReference type="PANTHER" id="PTHR42789:SF1">
    <property type="entry name" value="D-ISOMER SPECIFIC 2-HYDROXYACID DEHYDROGENASE FAMILY PROTEIN (AFU_ORTHOLOGUE AFUA_6G10090)"/>
    <property type="match status" value="1"/>
</dbReference>
<organism evidence="13 14">
    <name type="scientific">Thermodesulfobium acidiphilum</name>
    <dbReference type="NCBI Taxonomy" id="1794699"/>
    <lineage>
        <taxon>Bacteria</taxon>
        <taxon>Pseudomonadati</taxon>
        <taxon>Thermodesulfobiota</taxon>
        <taxon>Thermodesulfobiia</taxon>
        <taxon>Thermodesulfobiales</taxon>
        <taxon>Thermodesulfobiaceae</taxon>
        <taxon>Thermodesulfobium</taxon>
    </lineage>
</organism>
<accession>A0A2R4VZI4</accession>
<evidence type="ECO:0000256" key="3">
    <source>
        <dbReference type="ARBA" id="ARBA00005854"/>
    </source>
</evidence>
<evidence type="ECO:0000256" key="6">
    <source>
        <dbReference type="ARBA" id="ARBA00023002"/>
    </source>
</evidence>
<evidence type="ECO:0000256" key="5">
    <source>
        <dbReference type="ARBA" id="ARBA00022605"/>
    </source>
</evidence>
<dbReference type="PROSITE" id="PS51671">
    <property type="entry name" value="ACT"/>
    <property type="match status" value="1"/>
</dbReference>
<dbReference type="UniPathway" id="UPA00135">
    <property type="reaction ID" value="UER00196"/>
</dbReference>